<dbReference type="Proteomes" id="UP001230156">
    <property type="component" value="Unassembled WGS sequence"/>
</dbReference>
<reference evidence="2" key="1">
    <citation type="submission" date="2023-08" db="EMBL/GenBank/DDBJ databases">
        <title>Rhodospirillaceae gen. nov., a novel taxon isolated from the Yangtze River Yuezi River estuary sludge.</title>
        <authorList>
            <person name="Ruan L."/>
        </authorList>
    </citation>
    <scope>NUCLEOTIDE SEQUENCE [LARGE SCALE GENOMIC DNA]</scope>
    <source>
        <strain evidence="2">R-7</strain>
    </source>
</reference>
<comment type="caution">
    <text evidence="1">The sequence shown here is derived from an EMBL/GenBank/DDBJ whole genome shotgun (WGS) entry which is preliminary data.</text>
</comment>
<evidence type="ECO:0008006" key="3">
    <source>
        <dbReference type="Google" id="ProtNLM"/>
    </source>
</evidence>
<evidence type="ECO:0000313" key="2">
    <source>
        <dbReference type="Proteomes" id="UP001230156"/>
    </source>
</evidence>
<dbReference type="EMBL" id="JAUYVI010000006">
    <property type="protein sequence ID" value="MDQ7250124.1"/>
    <property type="molecule type" value="Genomic_DNA"/>
</dbReference>
<evidence type="ECO:0000313" key="1">
    <source>
        <dbReference type="EMBL" id="MDQ7250124.1"/>
    </source>
</evidence>
<accession>A0ABU0YQW7</accession>
<name>A0ABU0YQW7_9PROT</name>
<keyword evidence="2" id="KW-1185">Reference proteome</keyword>
<dbReference type="RefSeq" id="WP_379958968.1">
    <property type="nucleotide sequence ID" value="NZ_JAUYVI010000006.1"/>
</dbReference>
<sequence>MPDKRTDDDFLEAFRSAALPLAAFDHRAHVRAGYLMVSRNGLGLAIEAFGKTLRAFAEAHGKAGLYHETITVAFLALINERIALGGDRGWDAFAAANPDLFARDSLAAFYAPEELASAEARRVFMLPRRRVA</sequence>
<organism evidence="1 2">
    <name type="scientific">Dongia sedimenti</name>
    <dbReference type="NCBI Taxonomy" id="3064282"/>
    <lineage>
        <taxon>Bacteria</taxon>
        <taxon>Pseudomonadati</taxon>
        <taxon>Pseudomonadota</taxon>
        <taxon>Alphaproteobacteria</taxon>
        <taxon>Rhodospirillales</taxon>
        <taxon>Dongiaceae</taxon>
        <taxon>Dongia</taxon>
    </lineage>
</organism>
<gene>
    <name evidence="1" type="ORF">Q8A70_20710</name>
</gene>
<proteinExistence type="predicted"/>
<protein>
    <recommendedName>
        <fullName evidence="3">DUF4375 domain-containing protein</fullName>
    </recommendedName>
</protein>